<comment type="subunit">
    <text evidence="7">Part of the 30S ribosomal subunit. Contacts proteins S5 and S12.</text>
</comment>
<keyword evidence="3 7" id="KW-0694">RNA-binding</keyword>
<accession>A0A1F5RJK5</accession>
<evidence type="ECO:0000256" key="2">
    <source>
        <dbReference type="ARBA" id="ARBA00022730"/>
    </source>
</evidence>
<keyword evidence="5 7" id="KW-0687">Ribonucleoprotein</keyword>
<gene>
    <name evidence="7" type="primary">rpsH</name>
    <name evidence="9" type="ORF">A3D54_03285</name>
</gene>
<dbReference type="InterPro" id="IPR035987">
    <property type="entry name" value="Ribosomal_uS8_sf"/>
</dbReference>
<dbReference type="GO" id="GO:0019843">
    <property type="term" value="F:rRNA binding"/>
    <property type="evidence" value="ECO:0007669"/>
    <property type="project" value="UniProtKB-UniRule"/>
</dbReference>
<dbReference type="Pfam" id="PF00410">
    <property type="entry name" value="Ribosomal_S8"/>
    <property type="match status" value="1"/>
</dbReference>
<dbReference type="AlphaFoldDB" id="A0A1F5RJK5"/>
<dbReference type="PANTHER" id="PTHR11758">
    <property type="entry name" value="40S RIBOSOMAL PROTEIN S15A"/>
    <property type="match status" value="1"/>
</dbReference>
<evidence type="ECO:0000256" key="7">
    <source>
        <dbReference type="HAMAP-Rule" id="MF_01302"/>
    </source>
</evidence>
<evidence type="ECO:0000256" key="8">
    <source>
        <dbReference type="RuleBase" id="RU003660"/>
    </source>
</evidence>
<dbReference type="Proteomes" id="UP000177691">
    <property type="component" value="Unassembled WGS sequence"/>
</dbReference>
<dbReference type="InterPro" id="IPR000630">
    <property type="entry name" value="Ribosomal_uS8"/>
</dbReference>
<proteinExistence type="inferred from homology"/>
<dbReference type="GO" id="GO:0006412">
    <property type="term" value="P:translation"/>
    <property type="evidence" value="ECO:0007669"/>
    <property type="project" value="UniProtKB-UniRule"/>
</dbReference>
<evidence type="ECO:0000313" key="10">
    <source>
        <dbReference type="Proteomes" id="UP000177691"/>
    </source>
</evidence>
<dbReference type="HAMAP" id="MF_01302_B">
    <property type="entry name" value="Ribosomal_uS8_B"/>
    <property type="match status" value="1"/>
</dbReference>
<organism evidence="9 10">
    <name type="scientific">Candidatus Falkowbacteria bacterium RIFCSPHIGHO2_02_FULL_45_15</name>
    <dbReference type="NCBI Taxonomy" id="1797987"/>
    <lineage>
        <taxon>Bacteria</taxon>
        <taxon>Candidatus Falkowiibacteriota</taxon>
    </lineage>
</organism>
<dbReference type="FunFam" id="3.30.1490.10:FF:000001">
    <property type="entry name" value="30S ribosomal protein S8"/>
    <property type="match status" value="1"/>
</dbReference>
<evidence type="ECO:0000256" key="3">
    <source>
        <dbReference type="ARBA" id="ARBA00022884"/>
    </source>
</evidence>
<dbReference type="NCBIfam" id="NF001109">
    <property type="entry name" value="PRK00136.1"/>
    <property type="match status" value="1"/>
</dbReference>
<comment type="similarity">
    <text evidence="1 7 8">Belongs to the universal ribosomal protein uS8 family.</text>
</comment>
<dbReference type="FunFam" id="3.30.1370.30:FF:000002">
    <property type="entry name" value="30S ribosomal protein S8"/>
    <property type="match status" value="1"/>
</dbReference>
<keyword evidence="4 7" id="KW-0689">Ribosomal protein</keyword>
<dbReference type="Gene3D" id="3.30.1370.30">
    <property type="match status" value="1"/>
</dbReference>
<protein>
    <recommendedName>
        <fullName evidence="6 7">Small ribosomal subunit protein uS8</fullName>
    </recommendedName>
</protein>
<name>A0A1F5RJK5_9BACT</name>
<evidence type="ECO:0000313" key="9">
    <source>
        <dbReference type="EMBL" id="OGF14667.1"/>
    </source>
</evidence>
<evidence type="ECO:0000256" key="4">
    <source>
        <dbReference type="ARBA" id="ARBA00022980"/>
    </source>
</evidence>
<dbReference type="GO" id="GO:1990904">
    <property type="term" value="C:ribonucleoprotein complex"/>
    <property type="evidence" value="ECO:0007669"/>
    <property type="project" value="UniProtKB-KW"/>
</dbReference>
<evidence type="ECO:0000256" key="5">
    <source>
        <dbReference type="ARBA" id="ARBA00023274"/>
    </source>
</evidence>
<dbReference type="PROSITE" id="PS00053">
    <property type="entry name" value="RIBOSOMAL_S8"/>
    <property type="match status" value="1"/>
</dbReference>
<comment type="caution">
    <text evidence="9">The sequence shown here is derived from an EMBL/GenBank/DDBJ whole genome shotgun (WGS) entry which is preliminary data.</text>
</comment>
<dbReference type="GO" id="GO:0003735">
    <property type="term" value="F:structural constituent of ribosome"/>
    <property type="evidence" value="ECO:0007669"/>
    <property type="project" value="InterPro"/>
</dbReference>
<comment type="function">
    <text evidence="7">One of the primary rRNA binding proteins, it binds directly to 16S rRNA central domain where it helps coordinate assembly of the platform of the 30S subunit.</text>
</comment>
<dbReference type="SUPFAM" id="SSF56047">
    <property type="entry name" value="Ribosomal protein S8"/>
    <property type="match status" value="1"/>
</dbReference>
<evidence type="ECO:0000256" key="1">
    <source>
        <dbReference type="ARBA" id="ARBA00006471"/>
    </source>
</evidence>
<dbReference type="Gene3D" id="3.30.1490.10">
    <property type="match status" value="1"/>
</dbReference>
<dbReference type="GO" id="GO:0005737">
    <property type="term" value="C:cytoplasm"/>
    <property type="evidence" value="ECO:0007669"/>
    <property type="project" value="UniProtKB-ARBA"/>
</dbReference>
<sequence length="133" mass="14986">MTDPIADMLTRIRNAQAVKKTEVVLPFSKFKHNLAQLLVQEGWLAGVEKNERGQQRSFDQLCLKLKYNKSGKSVIMNIKRVSKPGRRVYAAYQQMPYVLSGLGIAVISTSRGLMTNKQARRAKIGGEVICEIY</sequence>
<dbReference type="EMBL" id="MFFU01000061">
    <property type="protein sequence ID" value="OGF14667.1"/>
    <property type="molecule type" value="Genomic_DNA"/>
</dbReference>
<evidence type="ECO:0000256" key="6">
    <source>
        <dbReference type="ARBA" id="ARBA00035258"/>
    </source>
</evidence>
<dbReference type="InterPro" id="IPR047863">
    <property type="entry name" value="Ribosomal_uS8_CS"/>
</dbReference>
<dbReference type="GO" id="GO:0005840">
    <property type="term" value="C:ribosome"/>
    <property type="evidence" value="ECO:0007669"/>
    <property type="project" value="UniProtKB-KW"/>
</dbReference>
<reference evidence="9 10" key="1">
    <citation type="journal article" date="2016" name="Nat. Commun.">
        <title>Thousands of microbial genomes shed light on interconnected biogeochemical processes in an aquifer system.</title>
        <authorList>
            <person name="Anantharaman K."/>
            <person name="Brown C.T."/>
            <person name="Hug L.A."/>
            <person name="Sharon I."/>
            <person name="Castelle C.J."/>
            <person name="Probst A.J."/>
            <person name="Thomas B.C."/>
            <person name="Singh A."/>
            <person name="Wilkins M.J."/>
            <person name="Karaoz U."/>
            <person name="Brodie E.L."/>
            <person name="Williams K.H."/>
            <person name="Hubbard S.S."/>
            <person name="Banfield J.F."/>
        </authorList>
    </citation>
    <scope>NUCLEOTIDE SEQUENCE [LARGE SCALE GENOMIC DNA]</scope>
</reference>
<keyword evidence="2 7" id="KW-0699">rRNA-binding</keyword>